<dbReference type="STRING" id="1123282.SAMN02745823_02590"/>
<protein>
    <submittedName>
        <fullName evidence="2">Uncharacterized membrane protein YsdA, DUF1294 family</fullName>
    </submittedName>
</protein>
<gene>
    <name evidence="2" type="ORF">SAMN02745823_02590</name>
</gene>
<reference evidence="2" key="1">
    <citation type="submission" date="2016-11" db="EMBL/GenBank/DDBJ databases">
        <authorList>
            <person name="Jaros S."/>
            <person name="Januszkiewicz K."/>
            <person name="Wedrychowicz H."/>
        </authorList>
    </citation>
    <scope>NUCLEOTIDE SEQUENCE [LARGE SCALE GENOMIC DNA]</scope>
    <source>
        <strain evidence="2">DSM 10068</strain>
    </source>
</reference>
<proteinExistence type="predicted"/>
<dbReference type="Proteomes" id="UP000183995">
    <property type="component" value="Unassembled WGS sequence"/>
</dbReference>
<dbReference type="RefSeq" id="WP_341444225.1">
    <property type="nucleotide sequence ID" value="NZ_FQXV01000009.1"/>
</dbReference>
<evidence type="ECO:0000313" key="3">
    <source>
        <dbReference type="Proteomes" id="UP000183995"/>
    </source>
</evidence>
<evidence type="ECO:0000313" key="2">
    <source>
        <dbReference type="EMBL" id="SHI12553.1"/>
    </source>
</evidence>
<dbReference type="EMBL" id="FQXV01000009">
    <property type="protein sequence ID" value="SHI12553.1"/>
    <property type="molecule type" value="Genomic_DNA"/>
</dbReference>
<dbReference type="InterPro" id="IPR010718">
    <property type="entry name" value="DUF1294"/>
</dbReference>
<keyword evidence="3" id="KW-1185">Reference proteome</keyword>
<feature type="transmembrane region" description="Helical" evidence="1">
    <location>
        <begin position="41"/>
        <end position="59"/>
    </location>
</feature>
<keyword evidence="1" id="KW-1133">Transmembrane helix</keyword>
<feature type="transmembrane region" description="Helical" evidence="1">
    <location>
        <begin position="6"/>
        <end position="21"/>
    </location>
</feature>
<dbReference type="Pfam" id="PF06961">
    <property type="entry name" value="DUF1294"/>
    <property type="match status" value="1"/>
</dbReference>
<name>A0A1M5YLZ9_9FIRM</name>
<sequence>MILKLLIGYLLIINLTGFISMGRDKRRAISHGPRTPEKRLFAYALLGGSLGSLLGMSVYRHKIRHLKFTVGMPLILLLQLAVAVAAAVYFK</sequence>
<keyword evidence="1" id="KW-0472">Membrane</keyword>
<feature type="transmembrane region" description="Helical" evidence="1">
    <location>
        <begin position="71"/>
        <end position="90"/>
    </location>
</feature>
<dbReference type="AlphaFoldDB" id="A0A1M5YLZ9"/>
<keyword evidence="1" id="KW-0812">Transmembrane</keyword>
<evidence type="ECO:0000256" key="1">
    <source>
        <dbReference type="SAM" id="Phobius"/>
    </source>
</evidence>
<accession>A0A1M5YLZ9</accession>
<organism evidence="2 3">
    <name type="scientific">Sporobacter termitidis DSM 10068</name>
    <dbReference type="NCBI Taxonomy" id="1123282"/>
    <lineage>
        <taxon>Bacteria</taxon>
        <taxon>Bacillati</taxon>
        <taxon>Bacillota</taxon>
        <taxon>Clostridia</taxon>
        <taxon>Eubacteriales</taxon>
        <taxon>Oscillospiraceae</taxon>
        <taxon>Sporobacter</taxon>
    </lineage>
</organism>